<sequence length="676" mass="75602">MQNSPLNYTPSGTVEEAQMISWTVDTKQPFPIQGPFYNLAGYLFKPTLKRLNPKAPLDLEIELMSSVSATTPLQVGVTVETMAPPGEKTLIHSHQCRTASLSDRNRTIEVKTMMTHDRWEASKGLRIEFTFDPIQRQRPRYDWLWNSSSTKDVEIRFSDPKVAPILVHKDLILEACPKLVNFVQVVNPNSNAAGGDGTGVGAMAQGQAPTPPSARSSRPGSLAPTTSPVISPQVNPTAREHQRSGQEKNLMSMDESPDTSSLYRSTASSFVNISRDPSVYTSSGDDMSMTGSNSGDKSLRRSKDTLLEKAYAGERRALLLARGGNDGLDSDQEDDKQLTRKERKEQKRIAREQQNAAATTSDTTSSTDVAQVKTEDDLTHEERKEQKRLAREQRKAAAVASGTSSSTDTTQVKSDDDLTHEERKKQKRLAREQRKAAAAASSTTSPTDVTQVKTADDQRERKVELFAKEKEAKRPAHQQEREKTPHSPLTHTTPGFKISSTTALHQHQMQHLQLQRQLTTGNNSPSVSVRRRPEREIWHWPAQLHPEICTAIIRWIYYEEVPTHFSGSNYPLNVIDPFLDTFHRLDLLILFQSFLTTQLSLIEKNPSPMSFWIFAELAKQGGMVNRFFRPVIVKSTAKNLRRIVWLPEFGEVMGGVDPSGIFREALAGQPSPLARE</sequence>
<feature type="region of interest" description="Disordered" evidence="1">
    <location>
        <begin position="275"/>
        <end position="302"/>
    </location>
</feature>
<accession>A0A9P8BWZ9</accession>
<organism evidence="2 3">
    <name type="scientific">Linnemannia hyalina</name>
    <dbReference type="NCBI Taxonomy" id="64524"/>
    <lineage>
        <taxon>Eukaryota</taxon>
        <taxon>Fungi</taxon>
        <taxon>Fungi incertae sedis</taxon>
        <taxon>Mucoromycota</taxon>
        <taxon>Mortierellomycotina</taxon>
        <taxon>Mortierellomycetes</taxon>
        <taxon>Mortierellales</taxon>
        <taxon>Mortierellaceae</taxon>
        <taxon>Linnemannia</taxon>
    </lineage>
</organism>
<feature type="compositionally biased region" description="Basic and acidic residues" evidence="1">
    <location>
        <begin position="373"/>
        <end position="395"/>
    </location>
</feature>
<name>A0A9P8BWZ9_9FUNG</name>
<feature type="compositionally biased region" description="Basic and acidic residues" evidence="1">
    <location>
        <begin position="413"/>
        <end position="435"/>
    </location>
</feature>
<feature type="compositionally biased region" description="Polar residues" evidence="1">
    <location>
        <begin position="441"/>
        <end position="453"/>
    </location>
</feature>
<feature type="compositionally biased region" description="Polar residues" evidence="1">
    <location>
        <begin position="225"/>
        <end position="236"/>
    </location>
</feature>
<proteinExistence type="predicted"/>
<keyword evidence="3" id="KW-1185">Reference proteome</keyword>
<dbReference type="Proteomes" id="UP000707451">
    <property type="component" value="Unassembled WGS sequence"/>
</dbReference>
<reference evidence="2" key="1">
    <citation type="submission" date="2021-06" db="EMBL/GenBank/DDBJ databases">
        <title>Genome Sequence of Mortierella hyaline Strain SCG-10, a Cold-Adapted, Nitrate-Reducing Fungus Isolated from Soil in Minnesota, USA.</title>
        <authorList>
            <person name="Aldossari N."/>
        </authorList>
    </citation>
    <scope>NUCLEOTIDE SEQUENCE</scope>
    <source>
        <strain evidence="2">SCG-10</strain>
    </source>
</reference>
<evidence type="ECO:0000313" key="2">
    <source>
        <dbReference type="EMBL" id="KAG9072144.1"/>
    </source>
</evidence>
<evidence type="ECO:0000313" key="3">
    <source>
        <dbReference type="Proteomes" id="UP000707451"/>
    </source>
</evidence>
<gene>
    <name evidence="2" type="ORF">KI688_006368</name>
</gene>
<feature type="compositionally biased region" description="Low complexity" evidence="1">
    <location>
        <begin position="356"/>
        <end position="368"/>
    </location>
</feature>
<feature type="compositionally biased region" description="Basic and acidic residues" evidence="1">
    <location>
        <begin position="335"/>
        <end position="351"/>
    </location>
</feature>
<feature type="compositionally biased region" description="Basic and acidic residues" evidence="1">
    <location>
        <begin position="454"/>
        <end position="485"/>
    </location>
</feature>
<feature type="compositionally biased region" description="Low complexity" evidence="1">
    <location>
        <begin position="396"/>
        <end position="410"/>
    </location>
</feature>
<comment type="caution">
    <text evidence="2">The sequence shown here is derived from an EMBL/GenBank/DDBJ whole genome shotgun (WGS) entry which is preliminary data.</text>
</comment>
<feature type="compositionally biased region" description="Polar residues" evidence="1">
    <location>
        <begin position="279"/>
        <end position="296"/>
    </location>
</feature>
<protein>
    <submittedName>
        <fullName evidence="2">Uncharacterized protein</fullName>
    </submittedName>
</protein>
<evidence type="ECO:0000256" key="1">
    <source>
        <dbReference type="SAM" id="MobiDB-lite"/>
    </source>
</evidence>
<dbReference type="EMBL" id="JAHRHY010000002">
    <property type="protein sequence ID" value="KAG9072144.1"/>
    <property type="molecule type" value="Genomic_DNA"/>
</dbReference>
<dbReference type="OrthoDB" id="2435234at2759"/>
<feature type="region of interest" description="Disordered" evidence="1">
    <location>
        <begin position="196"/>
        <end position="263"/>
    </location>
</feature>
<dbReference type="AlphaFoldDB" id="A0A9P8BWZ9"/>
<feature type="compositionally biased region" description="Low complexity" evidence="1">
    <location>
        <begin position="501"/>
        <end position="528"/>
    </location>
</feature>
<feature type="region of interest" description="Disordered" evidence="1">
    <location>
        <begin position="322"/>
        <end position="528"/>
    </location>
</feature>
<feature type="compositionally biased region" description="Low complexity" evidence="1">
    <location>
        <begin position="213"/>
        <end position="224"/>
    </location>
</feature>